<dbReference type="Proteomes" id="UP001167796">
    <property type="component" value="Unassembled WGS sequence"/>
</dbReference>
<dbReference type="EMBL" id="JAUQSX010000011">
    <property type="protein sequence ID" value="MDO7848617.1"/>
    <property type="molecule type" value="Genomic_DNA"/>
</dbReference>
<evidence type="ECO:0000313" key="8">
    <source>
        <dbReference type="EMBL" id="MDO7848617.1"/>
    </source>
</evidence>
<dbReference type="Pfam" id="PF25917">
    <property type="entry name" value="BSH_RND"/>
    <property type="match status" value="1"/>
</dbReference>
<dbReference type="Pfam" id="PF25963">
    <property type="entry name" value="Beta-barrel_AAEA"/>
    <property type="match status" value="1"/>
</dbReference>
<feature type="domain" description="p-hydroxybenzoic acid efflux pump subunit AaeA-like beta-barrel" evidence="7">
    <location>
        <begin position="264"/>
        <end position="354"/>
    </location>
</feature>
<evidence type="ECO:0000256" key="5">
    <source>
        <dbReference type="SAM" id="Phobius"/>
    </source>
</evidence>
<reference evidence="8" key="1">
    <citation type="submission" date="2023-07" db="EMBL/GenBank/DDBJ databases">
        <authorList>
            <person name="Kim M.K."/>
        </authorList>
    </citation>
    <scope>NUCLEOTIDE SEQUENCE</scope>
    <source>
        <strain evidence="8">M29</strain>
    </source>
</reference>
<keyword evidence="3 5" id="KW-1133">Transmembrane helix</keyword>
<protein>
    <submittedName>
        <fullName evidence="8">HlyD family secretion protein</fullName>
    </submittedName>
</protein>
<evidence type="ECO:0000256" key="1">
    <source>
        <dbReference type="ARBA" id="ARBA00004167"/>
    </source>
</evidence>
<name>A0ABT9AIU5_9BACT</name>
<dbReference type="PANTHER" id="PTHR30386">
    <property type="entry name" value="MEMBRANE FUSION SUBUNIT OF EMRAB-TOLC MULTIDRUG EFFLUX PUMP"/>
    <property type="match status" value="1"/>
</dbReference>
<feature type="transmembrane region" description="Helical" evidence="5">
    <location>
        <begin position="18"/>
        <end position="37"/>
    </location>
</feature>
<dbReference type="InterPro" id="IPR050739">
    <property type="entry name" value="MFP"/>
</dbReference>
<evidence type="ECO:0000313" key="9">
    <source>
        <dbReference type="Proteomes" id="UP001167796"/>
    </source>
</evidence>
<accession>A0ABT9AIU5</accession>
<organism evidence="8 9">
    <name type="scientific">Hymenobacter mellowenesis</name>
    <dbReference type="NCBI Taxonomy" id="3063995"/>
    <lineage>
        <taxon>Bacteria</taxon>
        <taxon>Pseudomonadati</taxon>
        <taxon>Bacteroidota</taxon>
        <taxon>Cytophagia</taxon>
        <taxon>Cytophagales</taxon>
        <taxon>Hymenobacteraceae</taxon>
        <taxon>Hymenobacter</taxon>
    </lineage>
</organism>
<keyword evidence="9" id="KW-1185">Reference proteome</keyword>
<feature type="domain" description="Multidrug resistance protein MdtA-like barrel-sandwich hybrid" evidence="6">
    <location>
        <begin position="63"/>
        <end position="256"/>
    </location>
</feature>
<dbReference type="SUPFAM" id="SSF111369">
    <property type="entry name" value="HlyD-like secretion proteins"/>
    <property type="match status" value="2"/>
</dbReference>
<evidence type="ECO:0000256" key="2">
    <source>
        <dbReference type="ARBA" id="ARBA00022692"/>
    </source>
</evidence>
<gene>
    <name evidence="8" type="ORF">Q5H92_19785</name>
</gene>
<evidence type="ECO:0000259" key="7">
    <source>
        <dbReference type="Pfam" id="PF25963"/>
    </source>
</evidence>
<dbReference type="Gene3D" id="2.40.30.170">
    <property type="match status" value="1"/>
</dbReference>
<dbReference type="RefSeq" id="WP_305013287.1">
    <property type="nucleotide sequence ID" value="NZ_JAUQSX010000011.1"/>
</dbReference>
<dbReference type="InterPro" id="IPR058625">
    <property type="entry name" value="MdtA-like_BSH"/>
</dbReference>
<keyword evidence="4 5" id="KW-0472">Membrane</keyword>
<dbReference type="Gene3D" id="1.10.287.470">
    <property type="entry name" value="Helix hairpin bin"/>
    <property type="match status" value="1"/>
</dbReference>
<proteinExistence type="predicted"/>
<keyword evidence="2 5" id="KW-0812">Transmembrane</keyword>
<dbReference type="InterPro" id="IPR058634">
    <property type="entry name" value="AaeA-lik-b-barrel"/>
</dbReference>
<comment type="subcellular location">
    <subcellularLocation>
        <location evidence="1">Membrane</location>
        <topology evidence="1">Single-pass membrane protein</topology>
    </subcellularLocation>
</comment>
<comment type="caution">
    <text evidence="8">The sequence shown here is derived from an EMBL/GenBank/DDBJ whole genome shotgun (WGS) entry which is preliminary data.</text>
</comment>
<evidence type="ECO:0000259" key="6">
    <source>
        <dbReference type="Pfam" id="PF25917"/>
    </source>
</evidence>
<evidence type="ECO:0000256" key="3">
    <source>
        <dbReference type="ARBA" id="ARBA00022989"/>
    </source>
</evidence>
<sequence length="356" mass="39186">MTQPTTSPQHPAQRTDRLVARITTTLASLLVLALFIWGGRIGWQMLHFESTDDAQVEEYINPINSKVSGYIRRIHYAENQAVKAGDTLVVLDNRDFEVPVAEAEAALANTQAQLLNLASTVQTSQRSSQVSQSQIGAAKARLVQQEQDFARYKQLLADEAVTRQQFERQQSALDVARSDYAALAGGYQTALSRVDESQGQRAVLQAEIRRRQALLRKARLDLSYTVVTAPYAGVMGRQTIQEGQLIQAGQPLAYIVNRQAGKWITANFKETQLPHLHVGQPVRITTDAYPDQAFAGRIESLSPAMGARFSLLPPDNATGNFIKVIQRLPIRIQLTDQPAKTAQLAAGMNATVTVAK</sequence>
<dbReference type="Gene3D" id="2.40.50.100">
    <property type="match status" value="1"/>
</dbReference>
<dbReference type="PANTHER" id="PTHR30386:SF26">
    <property type="entry name" value="TRANSPORT PROTEIN COMB"/>
    <property type="match status" value="1"/>
</dbReference>
<evidence type="ECO:0000256" key="4">
    <source>
        <dbReference type="ARBA" id="ARBA00023136"/>
    </source>
</evidence>